<comment type="caution">
    <text evidence="6">The sequence shown here is derived from an EMBL/GenBank/DDBJ whole genome shotgun (WGS) entry which is preliminary data.</text>
</comment>
<proteinExistence type="predicted"/>
<protein>
    <recommendedName>
        <fullName evidence="1">peptidylprolyl isomerase</fullName>
        <ecNumber evidence="1">5.2.1.8</ecNumber>
    </recommendedName>
</protein>
<evidence type="ECO:0000256" key="3">
    <source>
        <dbReference type="ARBA" id="ARBA00023235"/>
    </source>
</evidence>
<evidence type="ECO:0000259" key="5">
    <source>
        <dbReference type="PROSITE" id="PS50072"/>
    </source>
</evidence>
<evidence type="ECO:0000256" key="2">
    <source>
        <dbReference type="ARBA" id="ARBA00023110"/>
    </source>
</evidence>
<dbReference type="InterPro" id="IPR044666">
    <property type="entry name" value="Cyclophilin_A-like"/>
</dbReference>
<dbReference type="EMBL" id="JACHOB010000001">
    <property type="protein sequence ID" value="MBB4657924.1"/>
    <property type="molecule type" value="Genomic_DNA"/>
</dbReference>
<evidence type="ECO:0000313" key="6">
    <source>
        <dbReference type="EMBL" id="MBB4657924.1"/>
    </source>
</evidence>
<dbReference type="Pfam" id="PF00160">
    <property type="entry name" value="Pro_isomerase"/>
    <property type="match status" value="1"/>
</dbReference>
<dbReference type="PANTHER" id="PTHR45625:SF4">
    <property type="entry name" value="PEPTIDYLPROLYL ISOMERASE DOMAIN AND WD REPEAT-CONTAINING PROTEIN 1"/>
    <property type="match status" value="1"/>
</dbReference>
<dbReference type="InterPro" id="IPR002130">
    <property type="entry name" value="Cyclophilin-type_PPIase_dom"/>
</dbReference>
<dbReference type="RefSeq" id="WP_183815378.1">
    <property type="nucleotide sequence ID" value="NZ_JACHOB010000001.1"/>
</dbReference>
<organism evidence="6 7">
    <name type="scientific">Parvularcula dongshanensis</name>
    <dbReference type="NCBI Taxonomy" id="1173995"/>
    <lineage>
        <taxon>Bacteria</taxon>
        <taxon>Pseudomonadati</taxon>
        <taxon>Pseudomonadota</taxon>
        <taxon>Alphaproteobacteria</taxon>
        <taxon>Parvularculales</taxon>
        <taxon>Parvularculaceae</taxon>
        <taxon>Parvularcula</taxon>
    </lineage>
</organism>
<keyword evidence="7" id="KW-1185">Reference proteome</keyword>
<dbReference type="GO" id="GO:0003755">
    <property type="term" value="F:peptidyl-prolyl cis-trans isomerase activity"/>
    <property type="evidence" value="ECO:0007669"/>
    <property type="project" value="UniProtKB-KW"/>
</dbReference>
<dbReference type="Gene3D" id="2.40.100.10">
    <property type="entry name" value="Cyclophilin-like"/>
    <property type="match status" value="1"/>
</dbReference>
<reference evidence="6 7" key="1">
    <citation type="submission" date="2020-08" db="EMBL/GenBank/DDBJ databases">
        <title>Genomic Encyclopedia of Type Strains, Phase IV (KMG-IV): sequencing the most valuable type-strain genomes for metagenomic binning, comparative biology and taxonomic classification.</title>
        <authorList>
            <person name="Goeker M."/>
        </authorList>
    </citation>
    <scope>NUCLEOTIDE SEQUENCE [LARGE SCALE GENOMIC DNA]</scope>
    <source>
        <strain evidence="6 7">DSM 102850</strain>
    </source>
</reference>
<keyword evidence="4" id="KW-0732">Signal</keyword>
<keyword evidence="3 6" id="KW-0413">Isomerase</keyword>
<dbReference type="EC" id="5.2.1.8" evidence="1"/>
<dbReference type="Proteomes" id="UP000563524">
    <property type="component" value="Unassembled WGS sequence"/>
</dbReference>
<dbReference type="PANTHER" id="PTHR45625">
    <property type="entry name" value="PEPTIDYL-PROLYL CIS-TRANS ISOMERASE-RELATED"/>
    <property type="match status" value="1"/>
</dbReference>
<gene>
    <name evidence="6" type="ORF">GGQ59_000424</name>
</gene>
<sequence>MIAAALALLAADALPGTPTAAEIMADAPEGAWVAPDPEDTLYVDVPSGRIVVVLVPEMAPRHVEQLRTLAREGYYEGLHFYRVIDGFVAQGGDESGEKDKGSAAQTLAAEFEVPMPAGLAFTPLGHADPYADESGFVAGQPAGRDPEGGTAWLAHCTGAFAFGRDEGRDTAATEFYVTLQPQRYLDRNLTVLGRVVLGMEHLQAMPRGALGTAGTIEDERRWTPIESVTVASDLPRKDRVPVEVMDTGSDTFRRLIEARAARADAFFYYRPDHVDLCQMPIPVRLTPAQDGE</sequence>
<feature type="domain" description="PPIase cyclophilin-type" evidence="5">
    <location>
        <begin position="39"/>
        <end position="232"/>
    </location>
</feature>
<dbReference type="PROSITE" id="PS50072">
    <property type="entry name" value="CSA_PPIASE_2"/>
    <property type="match status" value="1"/>
</dbReference>
<evidence type="ECO:0000256" key="4">
    <source>
        <dbReference type="SAM" id="SignalP"/>
    </source>
</evidence>
<feature type="chain" id="PRO_5032352953" description="peptidylprolyl isomerase" evidence="4">
    <location>
        <begin position="21"/>
        <end position="292"/>
    </location>
</feature>
<accession>A0A840I116</accession>
<keyword evidence="2" id="KW-0697">Rotamase</keyword>
<dbReference type="SUPFAM" id="SSF50891">
    <property type="entry name" value="Cyclophilin-like"/>
    <property type="match status" value="1"/>
</dbReference>
<evidence type="ECO:0000256" key="1">
    <source>
        <dbReference type="ARBA" id="ARBA00013194"/>
    </source>
</evidence>
<dbReference type="AlphaFoldDB" id="A0A840I116"/>
<dbReference type="InterPro" id="IPR029000">
    <property type="entry name" value="Cyclophilin-like_dom_sf"/>
</dbReference>
<name>A0A840I116_9PROT</name>
<evidence type="ECO:0000313" key="7">
    <source>
        <dbReference type="Proteomes" id="UP000563524"/>
    </source>
</evidence>
<feature type="signal peptide" evidence="4">
    <location>
        <begin position="1"/>
        <end position="20"/>
    </location>
</feature>